<gene>
    <name evidence="10" type="primary">flgE</name>
    <name evidence="10" type="ORF">ACFO3A_07190</name>
</gene>
<evidence type="ECO:0000259" key="9">
    <source>
        <dbReference type="Pfam" id="PF22692"/>
    </source>
</evidence>
<proteinExistence type="inferred from homology"/>
<dbReference type="EMBL" id="JBHSEW010000005">
    <property type="protein sequence ID" value="MFC4622002.1"/>
    <property type="molecule type" value="Genomic_DNA"/>
</dbReference>
<keyword evidence="10" id="KW-0966">Cell projection</keyword>
<dbReference type="NCBIfam" id="TIGR03506">
    <property type="entry name" value="FlgEFG_subfam"/>
    <property type="match status" value="1"/>
</dbReference>
<comment type="similarity">
    <text evidence="2 5">Belongs to the flagella basal body rod proteins family.</text>
</comment>
<evidence type="ECO:0000259" key="7">
    <source>
        <dbReference type="Pfam" id="PF06429"/>
    </source>
</evidence>
<dbReference type="InterPro" id="IPR020013">
    <property type="entry name" value="Flagellar_FlgE/F/G"/>
</dbReference>
<evidence type="ECO:0000259" key="6">
    <source>
        <dbReference type="Pfam" id="PF00460"/>
    </source>
</evidence>
<evidence type="ECO:0000256" key="3">
    <source>
        <dbReference type="ARBA" id="ARBA00019015"/>
    </source>
</evidence>
<dbReference type="InterPro" id="IPR037925">
    <property type="entry name" value="FlgE/F/G-like"/>
</dbReference>
<reference evidence="11" key="1">
    <citation type="journal article" date="2019" name="Int. J. Syst. Evol. Microbiol.">
        <title>The Global Catalogue of Microorganisms (GCM) 10K type strain sequencing project: providing services to taxonomists for standard genome sequencing and annotation.</title>
        <authorList>
            <consortium name="The Broad Institute Genomics Platform"/>
            <consortium name="The Broad Institute Genome Sequencing Center for Infectious Disease"/>
            <person name="Wu L."/>
            <person name="Ma J."/>
        </authorList>
    </citation>
    <scope>NUCLEOTIDE SEQUENCE [LARGE SCALE GENOMIC DNA]</scope>
    <source>
        <strain evidence="11">JCM 11650</strain>
    </source>
</reference>
<accession>A0ABV9GXH1</accession>
<dbReference type="NCBIfam" id="NF004238">
    <property type="entry name" value="PRK05682.1-1"/>
    <property type="match status" value="1"/>
</dbReference>
<keyword evidence="10" id="KW-0969">Cilium</keyword>
<protein>
    <recommendedName>
        <fullName evidence="3 5">Flagellar hook protein FlgE</fullName>
    </recommendedName>
</protein>
<feature type="domain" description="Flagellar basal body rod protein N-terminal" evidence="6">
    <location>
        <begin position="3"/>
        <end position="33"/>
    </location>
</feature>
<feature type="domain" description="Flagellar basal-body/hook protein C-terminal" evidence="7">
    <location>
        <begin position="363"/>
        <end position="405"/>
    </location>
</feature>
<evidence type="ECO:0000259" key="8">
    <source>
        <dbReference type="Pfam" id="PF07559"/>
    </source>
</evidence>
<sequence>MGFYHGLSGLNAASKSLDVSGHNIANSNTVGFKKSRAEFNEMVASAMGTGQCPGSAGAGIGVGIAAVTQQFSQGVVTPTANGLDMAINGDGFFVVNTPNGVAYTRNGAFQLNKDGYLITANGDKVQGWADASATGTQPVDLQFPTGSGIPGRQTTSLQMQAANLPATAPDAASQTPVTPRHTYGSSVQVFDSQGVAIPVEVYFVKNGSNTWDVYDSLDPAATPVGQVQFDGEGKFTSTTPAALTLNVDPAAANPNNPPVPFNVALDLSGMTQNDRKWSVDKMTQDGYASGELTGVNVSKDGTLMASYSNGLTRAEGKVALARFTNPQGLAPSGNNNWVQTNDSGPVLYGSAGSGSFGEVQGCALEESNVDLTAELVGMMTAQRAYQANAQTIKTQDQVFSTLVNLR</sequence>
<dbReference type="Gene3D" id="2.60.98.20">
    <property type="entry name" value="Flagellar hook protein FlgE"/>
    <property type="match status" value="1"/>
</dbReference>
<dbReference type="Pfam" id="PF22692">
    <property type="entry name" value="LlgE_F_G_D1"/>
    <property type="match status" value="1"/>
</dbReference>
<evidence type="ECO:0000256" key="1">
    <source>
        <dbReference type="ARBA" id="ARBA00004117"/>
    </source>
</evidence>
<evidence type="ECO:0000256" key="5">
    <source>
        <dbReference type="RuleBase" id="RU362116"/>
    </source>
</evidence>
<dbReference type="RefSeq" id="WP_377725239.1">
    <property type="nucleotide sequence ID" value="NZ_JBHSEW010000005.1"/>
</dbReference>
<evidence type="ECO:0000313" key="10">
    <source>
        <dbReference type="EMBL" id="MFC4622002.1"/>
    </source>
</evidence>
<feature type="domain" description="Flagellar hook protein FlgE D2" evidence="8">
    <location>
        <begin position="163"/>
        <end position="287"/>
    </location>
</feature>
<evidence type="ECO:0000256" key="2">
    <source>
        <dbReference type="ARBA" id="ARBA00009677"/>
    </source>
</evidence>
<dbReference type="InterPro" id="IPR037058">
    <property type="entry name" value="Falgellar_hook_FlgE_sf"/>
</dbReference>
<comment type="caution">
    <text evidence="10">The sequence shown here is derived from an EMBL/GenBank/DDBJ whole genome shotgun (WGS) entry which is preliminary data.</text>
</comment>
<dbReference type="Pfam" id="PF07559">
    <property type="entry name" value="FlgE_D2"/>
    <property type="match status" value="1"/>
</dbReference>
<dbReference type="InterPro" id="IPR053967">
    <property type="entry name" value="LlgE_F_G-like_D1"/>
</dbReference>
<comment type="subcellular location">
    <subcellularLocation>
        <location evidence="1 5">Bacterial flagellum basal body</location>
    </subcellularLocation>
</comment>
<comment type="function">
    <text evidence="5">A flexible structure which links the flagellar filament to the drive apparatus in the basal body.</text>
</comment>
<feature type="domain" description="Flagellar hook protein FlgE/F/G-like D1" evidence="9">
    <location>
        <begin position="86"/>
        <end position="145"/>
    </location>
</feature>
<keyword evidence="4 5" id="KW-0975">Bacterial flagellum</keyword>
<evidence type="ECO:0000313" key="11">
    <source>
        <dbReference type="Proteomes" id="UP001595967"/>
    </source>
</evidence>
<dbReference type="PANTHER" id="PTHR30435:SF1">
    <property type="entry name" value="FLAGELLAR HOOK PROTEIN FLGE"/>
    <property type="match status" value="1"/>
</dbReference>
<dbReference type="InterPro" id="IPR010930">
    <property type="entry name" value="Flg_bb/hook_C_dom"/>
</dbReference>
<dbReference type="SUPFAM" id="SSF117143">
    <property type="entry name" value="Flagellar hook protein flgE"/>
    <property type="match status" value="1"/>
</dbReference>
<keyword evidence="11" id="KW-1185">Reference proteome</keyword>
<organism evidence="10 11">
    <name type="scientific">Comamonas nitrativorans</name>
    <dbReference type="NCBI Taxonomy" id="108437"/>
    <lineage>
        <taxon>Bacteria</taxon>
        <taxon>Pseudomonadati</taxon>
        <taxon>Pseudomonadota</taxon>
        <taxon>Betaproteobacteria</taxon>
        <taxon>Burkholderiales</taxon>
        <taxon>Comamonadaceae</taxon>
        <taxon>Comamonas</taxon>
    </lineage>
</organism>
<dbReference type="InterPro" id="IPR011491">
    <property type="entry name" value="FlgE_D2"/>
</dbReference>
<dbReference type="Proteomes" id="UP001595967">
    <property type="component" value="Unassembled WGS sequence"/>
</dbReference>
<keyword evidence="10" id="KW-0282">Flagellum</keyword>
<dbReference type="PANTHER" id="PTHR30435">
    <property type="entry name" value="FLAGELLAR PROTEIN"/>
    <property type="match status" value="1"/>
</dbReference>
<dbReference type="InterPro" id="IPR001444">
    <property type="entry name" value="Flag_bb_rod_N"/>
</dbReference>
<evidence type="ECO:0000256" key="4">
    <source>
        <dbReference type="ARBA" id="ARBA00023143"/>
    </source>
</evidence>
<name>A0ABV9GXH1_9BURK</name>
<dbReference type="Pfam" id="PF00460">
    <property type="entry name" value="Flg_bb_rod"/>
    <property type="match status" value="1"/>
</dbReference>
<dbReference type="Pfam" id="PF06429">
    <property type="entry name" value="Flg_bbr_C"/>
    <property type="match status" value="1"/>
</dbReference>